<organism evidence="2 3">
    <name type="scientific">Litoreibacter meonggei</name>
    <dbReference type="NCBI Taxonomy" id="1049199"/>
    <lineage>
        <taxon>Bacteria</taxon>
        <taxon>Pseudomonadati</taxon>
        <taxon>Pseudomonadota</taxon>
        <taxon>Alphaproteobacteria</taxon>
        <taxon>Rhodobacterales</taxon>
        <taxon>Roseobacteraceae</taxon>
        <taxon>Litoreibacter</taxon>
    </lineage>
</organism>
<dbReference type="EMBL" id="RCCE01000001">
    <property type="protein sequence ID" value="RLJ60416.1"/>
    <property type="molecule type" value="Genomic_DNA"/>
</dbReference>
<proteinExistence type="predicted"/>
<gene>
    <name evidence="2" type="ORF">BCF46_0615</name>
</gene>
<keyword evidence="1" id="KW-0812">Transmembrane</keyword>
<dbReference type="RefSeq" id="WP_121021569.1">
    <property type="nucleotide sequence ID" value="NZ_RCCE01000001.1"/>
</dbReference>
<name>A0A497X570_9RHOB</name>
<keyword evidence="3" id="KW-1185">Reference proteome</keyword>
<dbReference type="InterPro" id="IPR045519">
    <property type="entry name" value="DUF6476"/>
</dbReference>
<reference evidence="2 3" key="1">
    <citation type="submission" date="2018-10" db="EMBL/GenBank/DDBJ databases">
        <title>Genomic Encyclopedia of Archaeal and Bacterial Type Strains, Phase II (KMG-II): from individual species to whole genera.</title>
        <authorList>
            <person name="Goeker M."/>
        </authorList>
    </citation>
    <scope>NUCLEOTIDE SEQUENCE [LARGE SCALE GENOMIC DNA]</scope>
    <source>
        <strain evidence="2 3">DSM 29466</strain>
    </source>
</reference>
<evidence type="ECO:0000256" key="1">
    <source>
        <dbReference type="SAM" id="Phobius"/>
    </source>
</evidence>
<evidence type="ECO:0000313" key="2">
    <source>
        <dbReference type="EMBL" id="RLJ60416.1"/>
    </source>
</evidence>
<evidence type="ECO:0000313" key="3">
    <source>
        <dbReference type="Proteomes" id="UP000269157"/>
    </source>
</evidence>
<keyword evidence="1" id="KW-0472">Membrane</keyword>
<protein>
    <submittedName>
        <fullName evidence="2">Uncharacterized protein</fullName>
    </submittedName>
</protein>
<dbReference type="OrthoDB" id="7872651at2"/>
<keyword evidence="1" id="KW-1133">Transmembrane helix</keyword>
<dbReference type="Proteomes" id="UP000269157">
    <property type="component" value="Unassembled WGS sequence"/>
</dbReference>
<dbReference type="Pfam" id="PF20082">
    <property type="entry name" value="DUF6476"/>
    <property type="match status" value="1"/>
</dbReference>
<sequence>MDSDPEFPAEEPANLKFLRRLVTTLTATMIVGLVVMITLVVIRLNGATPQLALPDYLTLPDGTRATAFTQTPNWYAVVTDDDKILIFNRDSGELTQEISVNSRP</sequence>
<dbReference type="AlphaFoldDB" id="A0A497X570"/>
<comment type="caution">
    <text evidence="2">The sequence shown here is derived from an EMBL/GenBank/DDBJ whole genome shotgun (WGS) entry which is preliminary data.</text>
</comment>
<accession>A0A497X570</accession>
<feature type="transmembrane region" description="Helical" evidence="1">
    <location>
        <begin position="20"/>
        <end position="42"/>
    </location>
</feature>